<sequence length="121" mass="14180">MNNNQIKRYCLALDLIDDPALIAQYEYWHQAENGWPEVKASIQSSGVLQMEIYRTGNRLFMIIEASNDFDFNRKAQEDANNAIVQQWENMMSKFQKPLSWAGNGEKWVLMNKIFQLQSPDF</sequence>
<reference evidence="2" key="1">
    <citation type="submission" date="2023-07" db="EMBL/GenBank/DDBJ databases">
        <title>Functional and genomic diversity of the sorghum phyllosphere microbiome.</title>
        <authorList>
            <person name="Shade A."/>
        </authorList>
    </citation>
    <scope>NUCLEOTIDE SEQUENCE [LARGE SCALE GENOMIC DNA]</scope>
    <source>
        <strain evidence="2">SORGH_AS_0422</strain>
    </source>
</reference>
<protein>
    <submittedName>
        <fullName evidence="1">L-rhamnose mutarotase</fullName>
        <ecNumber evidence="1">5.1.3.32</ecNumber>
    </submittedName>
</protein>
<dbReference type="Proteomes" id="UP001258315">
    <property type="component" value="Unassembled WGS sequence"/>
</dbReference>
<organism evidence="1 2">
    <name type="scientific">Mucilaginibacter terrae</name>
    <dbReference type="NCBI Taxonomy" id="1955052"/>
    <lineage>
        <taxon>Bacteria</taxon>
        <taxon>Pseudomonadati</taxon>
        <taxon>Bacteroidota</taxon>
        <taxon>Sphingobacteriia</taxon>
        <taxon>Sphingobacteriales</taxon>
        <taxon>Sphingobacteriaceae</taxon>
        <taxon>Mucilaginibacter</taxon>
    </lineage>
</organism>
<dbReference type="InterPro" id="IPR008000">
    <property type="entry name" value="Rham/fucose_mutarotase"/>
</dbReference>
<proteinExistence type="predicted"/>
<accession>A0ABU3GN10</accession>
<name>A0ABU3GN10_9SPHI</name>
<dbReference type="EMBL" id="JAVLVU010000001">
    <property type="protein sequence ID" value="MDT3401164.1"/>
    <property type="molecule type" value="Genomic_DNA"/>
</dbReference>
<dbReference type="InterPro" id="IPR052996">
    <property type="entry name" value="Carb_Metab_Mutarotase"/>
</dbReference>
<dbReference type="RefSeq" id="WP_311947000.1">
    <property type="nucleotide sequence ID" value="NZ_JAVLVU010000001.1"/>
</dbReference>
<evidence type="ECO:0000313" key="1">
    <source>
        <dbReference type="EMBL" id="MDT3401164.1"/>
    </source>
</evidence>
<dbReference type="EC" id="5.1.3.32" evidence="1"/>
<dbReference type="Pfam" id="PF05336">
    <property type="entry name" value="rhaM"/>
    <property type="match status" value="1"/>
</dbReference>
<dbReference type="PANTHER" id="PTHR43239">
    <property type="entry name" value="UPF0734 PROTEIN DDB_G0273871/DDB_G0273177"/>
    <property type="match status" value="1"/>
</dbReference>
<evidence type="ECO:0000313" key="2">
    <source>
        <dbReference type="Proteomes" id="UP001258315"/>
    </source>
</evidence>
<keyword evidence="2" id="KW-1185">Reference proteome</keyword>
<dbReference type="GO" id="GO:0062192">
    <property type="term" value="F:L-rhamnose mutarotase activity"/>
    <property type="evidence" value="ECO:0007669"/>
    <property type="project" value="UniProtKB-EC"/>
</dbReference>
<keyword evidence="1" id="KW-0413">Isomerase</keyword>
<dbReference type="Gene3D" id="3.30.70.100">
    <property type="match status" value="1"/>
</dbReference>
<dbReference type="SUPFAM" id="SSF54909">
    <property type="entry name" value="Dimeric alpha+beta barrel"/>
    <property type="match status" value="1"/>
</dbReference>
<dbReference type="PANTHER" id="PTHR43239:SF1">
    <property type="entry name" value="UPF0734 PROTEIN DDB_G0273871_DDB_G0273177"/>
    <property type="match status" value="1"/>
</dbReference>
<gene>
    <name evidence="1" type="ORF">QE417_000236</name>
</gene>
<dbReference type="InterPro" id="IPR011008">
    <property type="entry name" value="Dimeric_a/b-barrel"/>
</dbReference>
<comment type="caution">
    <text evidence="1">The sequence shown here is derived from an EMBL/GenBank/DDBJ whole genome shotgun (WGS) entry which is preliminary data.</text>
</comment>